<organism evidence="2 3">
    <name type="scientific">Carnegiea gigantea</name>
    <dbReference type="NCBI Taxonomy" id="171969"/>
    <lineage>
        <taxon>Eukaryota</taxon>
        <taxon>Viridiplantae</taxon>
        <taxon>Streptophyta</taxon>
        <taxon>Embryophyta</taxon>
        <taxon>Tracheophyta</taxon>
        <taxon>Spermatophyta</taxon>
        <taxon>Magnoliopsida</taxon>
        <taxon>eudicotyledons</taxon>
        <taxon>Gunneridae</taxon>
        <taxon>Pentapetalae</taxon>
        <taxon>Caryophyllales</taxon>
        <taxon>Cactineae</taxon>
        <taxon>Cactaceae</taxon>
        <taxon>Cactoideae</taxon>
        <taxon>Echinocereeae</taxon>
        <taxon>Carnegiea</taxon>
    </lineage>
</organism>
<name>A0A9Q1QQ82_9CARY</name>
<dbReference type="GO" id="GO:0016020">
    <property type="term" value="C:membrane"/>
    <property type="evidence" value="ECO:0007669"/>
    <property type="project" value="InterPro"/>
</dbReference>
<dbReference type="OrthoDB" id="2066at2759"/>
<dbReference type="PANTHER" id="PTHR33219:SF10">
    <property type="entry name" value="OS07G0185300 PROTEIN"/>
    <property type="match status" value="1"/>
</dbReference>
<dbReference type="Pfam" id="PF02325">
    <property type="entry name" value="CCB3_YggT"/>
    <property type="match status" value="1"/>
</dbReference>
<dbReference type="Proteomes" id="UP001153076">
    <property type="component" value="Unassembled WGS sequence"/>
</dbReference>
<reference evidence="2" key="1">
    <citation type="submission" date="2022-04" db="EMBL/GenBank/DDBJ databases">
        <title>Carnegiea gigantea Genome sequencing and assembly v2.</title>
        <authorList>
            <person name="Copetti D."/>
            <person name="Sanderson M.J."/>
            <person name="Burquez A."/>
            <person name="Wojciechowski M.F."/>
        </authorList>
    </citation>
    <scope>NUCLEOTIDE SEQUENCE</scope>
    <source>
        <strain evidence="2">SGP5-SGP5p</strain>
        <tissue evidence="2">Aerial part</tissue>
    </source>
</reference>
<dbReference type="InterPro" id="IPR003425">
    <property type="entry name" value="CCB3/YggT"/>
</dbReference>
<accession>A0A9Q1QQ82</accession>
<comment type="caution">
    <text evidence="2">The sequence shown here is derived from an EMBL/GenBank/DDBJ whole genome shotgun (WGS) entry which is preliminary data.</text>
</comment>
<protein>
    <submittedName>
        <fullName evidence="2">Uncharacterized protein</fullName>
    </submittedName>
</protein>
<evidence type="ECO:0000256" key="1">
    <source>
        <dbReference type="SAM" id="SignalP"/>
    </source>
</evidence>
<evidence type="ECO:0000313" key="3">
    <source>
        <dbReference type="Proteomes" id="UP001153076"/>
    </source>
</evidence>
<sequence>MAKWLRIYSAVLLVRVLPSWFPNIHWDRQPLSALRDMCDSYLGLFRNIIPPLFKTLHVCSERIELESAWASWALDIGLKPRKAQKNAGFKNELSLTHSKAQMSGLRAFVSLGARFFKHKHRDTNNLTVSLENFLNDSFPKVASEQGLGHRSHAFHKMNLIETSTYYHAYSNSKLKRNKSYLRKPHEATRRVDKVHGIAGKKPFIERARNSIHKAMPKVLFIISHYLLLKLLKLC</sequence>
<evidence type="ECO:0000313" key="2">
    <source>
        <dbReference type="EMBL" id="KAJ8449701.1"/>
    </source>
</evidence>
<keyword evidence="1" id="KW-0732">Signal</keyword>
<proteinExistence type="predicted"/>
<dbReference type="GO" id="GO:0009507">
    <property type="term" value="C:chloroplast"/>
    <property type="evidence" value="ECO:0007669"/>
    <property type="project" value="TreeGrafter"/>
</dbReference>
<dbReference type="AlphaFoldDB" id="A0A9Q1QQ82"/>
<feature type="chain" id="PRO_5040399324" evidence="1">
    <location>
        <begin position="19"/>
        <end position="234"/>
    </location>
</feature>
<dbReference type="EMBL" id="JAKOGI010000019">
    <property type="protein sequence ID" value="KAJ8449701.1"/>
    <property type="molecule type" value="Genomic_DNA"/>
</dbReference>
<keyword evidence="3" id="KW-1185">Reference proteome</keyword>
<dbReference type="GO" id="GO:0010020">
    <property type="term" value="P:chloroplast fission"/>
    <property type="evidence" value="ECO:0007669"/>
    <property type="project" value="TreeGrafter"/>
</dbReference>
<feature type="signal peptide" evidence="1">
    <location>
        <begin position="1"/>
        <end position="18"/>
    </location>
</feature>
<gene>
    <name evidence="2" type="ORF">Cgig2_001357</name>
</gene>
<dbReference type="PANTHER" id="PTHR33219">
    <property type="entry name" value="YLMG HOMOLOG PROTEIN 2, CHLOROPLASTIC"/>
    <property type="match status" value="1"/>
</dbReference>